<proteinExistence type="predicted"/>
<evidence type="ECO:0000256" key="1">
    <source>
        <dbReference type="SAM" id="MobiDB-lite"/>
    </source>
</evidence>
<comment type="caution">
    <text evidence="2">The sequence shown here is derived from an EMBL/GenBank/DDBJ whole genome shotgun (WGS) entry which is preliminary data.</text>
</comment>
<protein>
    <submittedName>
        <fullName evidence="2">Uncharacterized protein</fullName>
    </submittedName>
</protein>
<gene>
    <name evidence="2" type="ORF">MEDL_47232</name>
</gene>
<accession>A0A8S3TM11</accession>
<keyword evidence="3" id="KW-1185">Reference proteome</keyword>
<reference evidence="2" key="1">
    <citation type="submission" date="2021-03" db="EMBL/GenBank/DDBJ databases">
        <authorList>
            <person name="Bekaert M."/>
        </authorList>
    </citation>
    <scope>NUCLEOTIDE SEQUENCE</scope>
</reference>
<evidence type="ECO:0000313" key="3">
    <source>
        <dbReference type="Proteomes" id="UP000683360"/>
    </source>
</evidence>
<name>A0A8S3TM11_MYTED</name>
<evidence type="ECO:0000313" key="2">
    <source>
        <dbReference type="EMBL" id="CAG2234680.1"/>
    </source>
</evidence>
<sequence>MGEPGQEGPVVDSTVLLEVPAILEVSVSGGQEVPVRVQGTPEETQDEVPRELVVEAVEQSAPVAAKVSVSGEQEVPVLVDGLQTLAISEETLNTPEETEEPEVQGEVPTAHSEEQSASVPASTDPMGFKREIPDAWRGRESQVWTGPISGYKERTLRGGDVKSRLPPVQGPYGDPVGQVAHWPRRHNIFRVCLLAAGESSHPKRLQNPRCGHATTESRLSGDELAEVQCLFPASHHQPGIILYWRVILGVLRYLSPAHRACVALDEYQGVNGPAYDILCQTNSRFCQVAEPVVAQSTTSVSVPETTVQASSSSVDVPPVTDSAVGTPGGGGKEGHSTSGGASGSDNQPK</sequence>
<feature type="compositionally biased region" description="Low complexity" evidence="1">
    <location>
        <begin position="297"/>
        <end position="325"/>
    </location>
</feature>
<dbReference type="AlphaFoldDB" id="A0A8S3TM11"/>
<dbReference type="OrthoDB" id="10535432at2759"/>
<dbReference type="EMBL" id="CAJPWZ010002261">
    <property type="protein sequence ID" value="CAG2234680.1"/>
    <property type="molecule type" value="Genomic_DNA"/>
</dbReference>
<dbReference type="Proteomes" id="UP000683360">
    <property type="component" value="Unassembled WGS sequence"/>
</dbReference>
<feature type="region of interest" description="Disordered" evidence="1">
    <location>
        <begin position="91"/>
        <end position="128"/>
    </location>
</feature>
<organism evidence="2 3">
    <name type="scientific">Mytilus edulis</name>
    <name type="common">Blue mussel</name>
    <dbReference type="NCBI Taxonomy" id="6550"/>
    <lineage>
        <taxon>Eukaryota</taxon>
        <taxon>Metazoa</taxon>
        <taxon>Spiralia</taxon>
        <taxon>Lophotrochozoa</taxon>
        <taxon>Mollusca</taxon>
        <taxon>Bivalvia</taxon>
        <taxon>Autobranchia</taxon>
        <taxon>Pteriomorphia</taxon>
        <taxon>Mytilida</taxon>
        <taxon>Mytiloidea</taxon>
        <taxon>Mytilidae</taxon>
        <taxon>Mytilinae</taxon>
        <taxon>Mytilus</taxon>
    </lineage>
</organism>
<feature type="region of interest" description="Disordered" evidence="1">
    <location>
        <begin position="297"/>
        <end position="349"/>
    </location>
</feature>